<dbReference type="EMBL" id="AP023355">
    <property type="protein sequence ID" value="BCJ34863.1"/>
    <property type="molecule type" value="Genomic_DNA"/>
</dbReference>
<dbReference type="InterPro" id="IPR038763">
    <property type="entry name" value="DHH_sf"/>
</dbReference>
<name>A0A7R7HWG4_9ACTN</name>
<dbReference type="InterPro" id="IPR001667">
    <property type="entry name" value="DDH_dom"/>
</dbReference>
<evidence type="ECO:0000259" key="2">
    <source>
        <dbReference type="Pfam" id="PF02272"/>
    </source>
</evidence>
<dbReference type="KEGG" id="atl:Athai_23660"/>
<keyword evidence="4" id="KW-1185">Reference proteome</keyword>
<evidence type="ECO:0000259" key="1">
    <source>
        <dbReference type="Pfam" id="PF01368"/>
    </source>
</evidence>
<reference evidence="3 4" key="1">
    <citation type="submission" date="2020-08" db="EMBL/GenBank/DDBJ databases">
        <title>Whole genome shotgun sequence of Actinocatenispora thailandica NBRC 105041.</title>
        <authorList>
            <person name="Komaki H."/>
            <person name="Tamura T."/>
        </authorList>
    </citation>
    <scope>NUCLEOTIDE SEQUENCE [LARGE SCALE GENOMIC DNA]</scope>
    <source>
        <strain evidence="3 4">NBRC 105041</strain>
    </source>
</reference>
<dbReference type="Gene3D" id="3.90.1640.10">
    <property type="entry name" value="inorganic pyrophosphatase (n-terminal core)"/>
    <property type="match status" value="1"/>
</dbReference>
<dbReference type="Gene3D" id="3.10.310.30">
    <property type="match status" value="1"/>
</dbReference>
<feature type="domain" description="DHHA1" evidence="2">
    <location>
        <begin position="248"/>
        <end position="329"/>
    </location>
</feature>
<proteinExistence type="predicted"/>
<dbReference type="Pfam" id="PF01368">
    <property type="entry name" value="DHH"/>
    <property type="match status" value="1"/>
</dbReference>
<sequence>MTASGPIAEADWAATLDRLRSAGSILLTCHLNPDGDALGSMLGAALGLAQLGLPVQASFPSPYELTGVLAELPGRELLVPPGEAPTAPELLVSFDASSVDRLGDLADRLDGAAHSLVFDHHASNPGFGELNLVDPAAAATAVLVDELLRRLGVRLTASIAECLYVALSTDTGSFKFAATTQAVHELAGRLVATGIPHAELSRKLYDTRPFGALRLLADVLGRATLDRAAASGAGLVASHATLDDLARHGQPPQVLETLIGDLRTAAEAEVACLAKQAAADEWVVSLRSKGAVDVGRAATALGGGGHRFAAGFTGHGSVDEVLASVTAELAGCRLDR</sequence>
<gene>
    <name evidence="3" type="ORF">Athai_23660</name>
</gene>
<evidence type="ECO:0000313" key="3">
    <source>
        <dbReference type="EMBL" id="BCJ34863.1"/>
    </source>
</evidence>
<dbReference type="InterPro" id="IPR051319">
    <property type="entry name" value="Oligoribo/pAp-PDE_c-di-AMP_PDE"/>
</dbReference>
<feature type="domain" description="DDH" evidence="1">
    <location>
        <begin position="25"/>
        <end position="166"/>
    </location>
</feature>
<accession>A0A7R7HWG4</accession>
<protein>
    <submittedName>
        <fullName evidence="3">Uncharacterized protein</fullName>
    </submittedName>
</protein>
<evidence type="ECO:0000313" key="4">
    <source>
        <dbReference type="Proteomes" id="UP000611640"/>
    </source>
</evidence>
<dbReference type="RefSeq" id="WP_203961529.1">
    <property type="nucleotide sequence ID" value="NZ_AP023355.1"/>
</dbReference>
<dbReference type="PANTHER" id="PTHR47618">
    <property type="entry name" value="BIFUNCTIONAL OLIGORIBONUCLEASE AND PAP PHOSPHATASE NRNA"/>
    <property type="match status" value="1"/>
</dbReference>
<dbReference type="Pfam" id="PF02272">
    <property type="entry name" value="DHHA1"/>
    <property type="match status" value="1"/>
</dbReference>
<dbReference type="PANTHER" id="PTHR47618:SF1">
    <property type="entry name" value="BIFUNCTIONAL OLIGORIBONUCLEASE AND PAP PHOSPHATASE NRNA"/>
    <property type="match status" value="1"/>
</dbReference>
<dbReference type="Proteomes" id="UP000611640">
    <property type="component" value="Chromosome"/>
</dbReference>
<dbReference type="InterPro" id="IPR003156">
    <property type="entry name" value="DHHA1_dom"/>
</dbReference>
<dbReference type="SUPFAM" id="SSF64182">
    <property type="entry name" value="DHH phosphoesterases"/>
    <property type="match status" value="1"/>
</dbReference>
<organism evidence="3 4">
    <name type="scientific">Actinocatenispora thailandica</name>
    <dbReference type="NCBI Taxonomy" id="227318"/>
    <lineage>
        <taxon>Bacteria</taxon>
        <taxon>Bacillati</taxon>
        <taxon>Actinomycetota</taxon>
        <taxon>Actinomycetes</taxon>
        <taxon>Micromonosporales</taxon>
        <taxon>Micromonosporaceae</taxon>
        <taxon>Actinocatenispora</taxon>
    </lineage>
</organism>
<dbReference type="AlphaFoldDB" id="A0A7R7HWG4"/>
<dbReference type="GO" id="GO:0003676">
    <property type="term" value="F:nucleic acid binding"/>
    <property type="evidence" value="ECO:0007669"/>
    <property type="project" value="InterPro"/>
</dbReference>